<protein>
    <recommendedName>
        <fullName evidence="5">AB hydrolase-1 domain-containing protein</fullName>
    </recommendedName>
</protein>
<dbReference type="InterPro" id="IPR029058">
    <property type="entry name" value="AB_hydrolase_fold"/>
</dbReference>
<dbReference type="EMBL" id="PFSC01000111">
    <property type="protein sequence ID" value="PJC31446.1"/>
    <property type="molecule type" value="Genomic_DNA"/>
</dbReference>
<dbReference type="Pfam" id="PF00561">
    <property type="entry name" value="Abhydrolase_1"/>
    <property type="match status" value="1"/>
</dbReference>
<dbReference type="Gene3D" id="3.40.50.1820">
    <property type="entry name" value="alpha/beta hydrolase"/>
    <property type="match status" value="1"/>
</dbReference>
<evidence type="ECO:0008006" key="5">
    <source>
        <dbReference type="Google" id="ProtNLM"/>
    </source>
</evidence>
<gene>
    <name evidence="3" type="ORF">CO051_04150</name>
</gene>
<dbReference type="PANTHER" id="PTHR43798">
    <property type="entry name" value="MONOACYLGLYCEROL LIPASE"/>
    <property type="match status" value="1"/>
</dbReference>
<dbReference type="SUPFAM" id="SSF53474">
    <property type="entry name" value="alpha/beta-Hydrolases"/>
    <property type="match status" value="1"/>
</dbReference>
<evidence type="ECO:0000313" key="4">
    <source>
        <dbReference type="Proteomes" id="UP000231383"/>
    </source>
</evidence>
<dbReference type="InterPro" id="IPR013595">
    <property type="entry name" value="Pept_S33_TAP-like_C"/>
</dbReference>
<proteinExistence type="predicted"/>
<accession>A0A2M8EYD2</accession>
<feature type="domain" description="Peptidase S33 tripeptidyl aminopeptidase-like C-terminal" evidence="2">
    <location>
        <begin position="185"/>
        <end position="247"/>
    </location>
</feature>
<comment type="caution">
    <text evidence="3">The sequence shown here is derived from an EMBL/GenBank/DDBJ whole genome shotgun (WGS) entry which is preliminary data.</text>
</comment>
<sequence length="248" mass="28721">MFIQIHNRKVHYKKIGSGAPLIFVHGWGGSLYSLHALASLASKDFTAYIIDLPGFGKSDNPPEHWGIEGYGEHVKLFIEKIIQKKPQYIGHSFGGEIGIYLASHFPQTIDTLTLCNSSFKRQNKISKIAQMSKWIPKDSNLILKLIYPYIKKLYYTLIRKQSDLMKYPHLEKNFRKIVTQDLSPDTKNIKHKTLVLWGELDTYTPVIWAYELQKNIKNSRLFVFPDVGHDLPIRHPDLAWAKIKEFLQ</sequence>
<feature type="domain" description="AB hydrolase-1" evidence="1">
    <location>
        <begin position="20"/>
        <end position="121"/>
    </location>
</feature>
<organism evidence="3 4">
    <name type="scientific">Candidatus Roizmanbacteria bacterium CG_4_9_14_0_2_um_filter_39_13</name>
    <dbReference type="NCBI Taxonomy" id="1974839"/>
    <lineage>
        <taxon>Bacteria</taxon>
        <taxon>Candidatus Roizmaniibacteriota</taxon>
    </lineage>
</organism>
<dbReference type="Proteomes" id="UP000231383">
    <property type="component" value="Unassembled WGS sequence"/>
</dbReference>
<dbReference type="AlphaFoldDB" id="A0A2M8EYD2"/>
<dbReference type="InterPro" id="IPR000073">
    <property type="entry name" value="AB_hydrolase_1"/>
</dbReference>
<dbReference type="Pfam" id="PF08386">
    <property type="entry name" value="Abhydrolase_4"/>
    <property type="match status" value="1"/>
</dbReference>
<dbReference type="InterPro" id="IPR050266">
    <property type="entry name" value="AB_hydrolase_sf"/>
</dbReference>
<reference evidence="4" key="1">
    <citation type="submission" date="2017-09" db="EMBL/GenBank/DDBJ databases">
        <title>Depth-based differentiation of microbial function through sediment-hosted aquifers and enrichment of novel symbionts in the deep terrestrial subsurface.</title>
        <authorList>
            <person name="Probst A.J."/>
            <person name="Ladd B."/>
            <person name="Jarett J.K."/>
            <person name="Geller-Mcgrath D.E."/>
            <person name="Sieber C.M.K."/>
            <person name="Emerson J.B."/>
            <person name="Anantharaman K."/>
            <person name="Thomas B.C."/>
            <person name="Malmstrom R."/>
            <person name="Stieglmeier M."/>
            <person name="Klingl A."/>
            <person name="Woyke T."/>
            <person name="Ryan C.M."/>
            <person name="Banfield J.F."/>
        </authorList>
    </citation>
    <scope>NUCLEOTIDE SEQUENCE [LARGE SCALE GENOMIC DNA]</scope>
</reference>
<evidence type="ECO:0000259" key="1">
    <source>
        <dbReference type="Pfam" id="PF00561"/>
    </source>
</evidence>
<name>A0A2M8EYD2_9BACT</name>
<evidence type="ECO:0000313" key="3">
    <source>
        <dbReference type="EMBL" id="PJC31446.1"/>
    </source>
</evidence>
<dbReference type="PRINTS" id="PR00111">
    <property type="entry name" value="ABHYDROLASE"/>
</dbReference>
<evidence type="ECO:0000259" key="2">
    <source>
        <dbReference type="Pfam" id="PF08386"/>
    </source>
</evidence>